<protein>
    <recommendedName>
        <fullName evidence="3">Secreted protein</fullName>
    </recommendedName>
</protein>
<name>A0AAV7EK34_ARIFI</name>
<dbReference type="AlphaFoldDB" id="A0AAV7EK34"/>
<comment type="caution">
    <text evidence="1">The sequence shown here is derived from an EMBL/GenBank/DDBJ whole genome shotgun (WGS) entry which is preliminary data.</text>
</comment>
<proteinExistence type="predicted"/>
<sequence>MIMLRFVANAGDSVLHMSSMGICILDVGRVAFCRSAYIRVHQKCRYFSVKCLHLFLGCGRIMGLCNMSAR</sequence>
<accession>A0AAV7EK34</accession>
<evidence type="ECO:0000313" key="1">
    <source>
        <dbReference type="EMBL" id="KAG9448052.1"/>
    </source>
</evidence>
<keyword evidence="2" id="KW-1185">Reference proteome</keyword>
<evidence type="ECO:0008006" key="3">
    <source>
        <dbReference type="Google" id="ProtNLM"/>
    </source>
</evidence>
<gene>
    <name evidence="1" type="ORF">H6P81_014180</name>
</gene>
<organism evidence="1 2">
    <name type="scientific">Aristolochia fimbriata</name>
    <name type="common">White veined hardy Dutchman's pipe vine</name>
    <dbReference type="NCBI Taxonomy" id="158543"/>
    <lineage>
        <taxon>Eukaryota</taxon>
        <taxon>Viridiplantae</taxon>
        <taxon>Streptophyta</taxon>
        <taxon>Embryophyta</taxon>
        <taxon>Tracheophyta</taxon>
        <taxon>Spermatophyta</taxon>
        <taxon>Magnoliopsida</taxon>
        <taxon>Magnoliidae</taxon>
        <taxon>Piperales</taxon>
        <taxon>Aristolochiaceae</taxon>
        <taxon>Aristolochia</taxon>
    </lineage>
</organism>
<reference evidence="1 2" key="1">
    <citation type="submission" date="2021-07" db="EMBL/GenBank/DDBJ databases">
        <title>The Aristolochia fimbriata genome: insights into angiosperm evolution, floral development and chemical biosynthesis.</title>
        <authorList>
            <person name="Jiao Y."/>
        </authorList>
    </citation>
    <scope>NUCLEOTIDE SEQUENCE [LARGE SCALE GENOMIC DNA]</scope>
    <source>
        <strain evidence="1">IBCAS-2021</strain>
        <tissue evidence="1">Leaf</tissue>
    </source>
</reference>
<dbReference type="Proteomes" id="UP000825729">
    <property type="component" value="Unassembled WGS sequence"/>
</dbReference>
<evidence type="ECO:0000313" key="2">
    <source>
        <dbReference type="Proteomes" id="UP000825729"/>
    </source>
</evidence>
<dbReference type="EMBL" id="JAINDJ010000005">
    <property type="protein sequence ID" value="KAG9448052.1"/>
    <property type="molecule type" value="Genomic_DNA"/>
</dbReference>